<dbReference type="AlphaFoldDB" id="A0A0H3ZKP8"/>
<proteinExistence type="predicted"/>
<name>A0A0H3ZKP8_9VIBR</name>
<dbReference type="EMBL" id="KP795559">
    <property type="protein sequence ID" value="AKN38018.1"/>
    <property type="molecule type" value="Genomic_DNA"/>
</dbReference>
<reference evidence="1" key="1">
    <citation type="journal article" date="2015" name="MBio">
        <title>Eco-Evolutionary Dynamics of Episomes among Ecologically Cohesive Bacterial Populations.</title>
        <authorList>
            <person name="Xue H."/>
            <person name="Cordero O.X."/>
            <person name="Camas F.M."/>
            <person name="Trimble W."/>
            <person name="Meyer F."/>
            <person name="Guglielmini J."/>
            <person name="Rocha E.P."/>
            <person name="Polz M.F."/>
        </authorList>
    </citation>
    <scope>NUCLEOTIDE SEQUENCE</scope>
    <source>
        <strain evidence="1">1F_169</strain>
        <strain evidence="2">1F_9</strain>
    </source>
</reference>
<evidence type="ECO:0000313" key="2">
    <source>
        <dbReference type="EMBL" id="AKN38018.1"/>
    </source>
</evidence>
<protein>
    <submittedName>
        <fullName evidence="1">Uncharacterized protein</fullName>
    </submittedName>
</protein>
<dbReference type="EMBL" id="KP795503">
    <property type="protein sequence ID" value="AKN36643.1"/>
    <property type="molecule type" value="Genomic_DNA"/>
</dbReference>
<evidence type="ECO:0000313" key="1">
    <source>
        <dbReference type="EMBL" id="AKN36643.1"/>
    </source>
</evidence>
<sequence>MKAQHKNMLIAVVLTLLVIAIINNVSTLEAVKELINGKRGWF</sequence>
<organism evidence="1">
    <name type="scientific">Vibrio tasmaniensis</name>
    <dbReference type="NCBI Taxonomy" id="212663"/>
    <lineage>
        <taxon>Bacteria</taxon>
        <taxon>Pseudomonadati</taxon>
        <taxon>Pseudomonadota</taxon>
        <taxon>Gammaproteobacteria</taxon>
        <taxon>Vibrionales</taxon>
        <taxon>Vibrionaceae</taxon>
        <taxon>Vibrio</taxon>
    </lineage>
</organism>
<accession>A0A0H3ZKP8</accession>